<sequence>MAELHVLEDLGDREHPDARDPGRLALAGEHQGGATAELEQTLGTDHAPDVGRVLGAAARLDVGADRVELTAELGDLRVGQVRRTRGRVAGAPVAAMTGLRTGRVVVVMDGAFFLGGLTVAVRPRGLRGRRAR</sequence>
<evidence type="ECO:0000313" key="3">
    <source>
        <dbReference type="Proteomes" id="UP001157109"/>
    </source>
</evidence>
<feature type="region of interest" description="Disordered" evidence="1">
    <location>
        <begin position="1"/>
        <end position="22"/>
    </location>
</feature>
<dbReference type="Proteomes" id="UP001157109">
    <property type="component" value="Unassembled WGS sequence"/>
</dbReference>
<protein>
    <submittedName>
        <fullName evidence="2">Uncharacterized protein</fullName>
    </submittedName>
</protein>
<gene>
    <name evidence="2" type="ORF">GCM10025862_38770</name>
</gene>
<reference evidence="3" key="1">
    <citation type="journal article" date="2019" name="Int. J. Syst. Evol. Microbiol.">
        <title>The Global Catalogue of Microorganisms (GCM) 10K type strain sequencing project: providing services to taxonomists for standard genome sequencing and annotation.</title>
        <authorList>
            <consortium name="The Broad Institute Genomics Platform"/>
            <consortium name="The Broad Institute Genome Sequencing Center for Infectious Disease"/>
            <person name="Wu L."/>
            <person name="Ma J."/>
        </authorList>
    </citation>
    <scope>NUCLEOTIDE SEQUENCE [LARGE SCALE GENOMIC DNA]</scope>
    <source>
        <strain evidence="3">NBRC 105830</strain>
    </source>
</reference>
<evidence type="ECO:0000313" key="2">
    <source>
        <dbReference type="EMBL" id="GMA21856.1"/>
    </source>
</evidence>
<organism evidence="2 3">
    <name type="scientific">Arsenicicoccus piscis</name>
    <dbReference type="NCBI Taxonomy" id="673954"/>
    <lineage>
        <taxon>Bacteria</taxon>
        <taxon>Bacillati</taxon>
        <taxon>Actinomycetota</taxon>
        <taxon>Actinomycetes</taxon>
        <taxon>Micrococcales</taxon>
        <taxon>Intrasporangiaceae</taxon>
        <taxon>Arsenicicoccus</taxon>
    </lineage>
</organism>
<accession>A0ABQ6HUZ2</accession>
<evidence type="ECO:0000256" key="1">
    <source>
        <dbReference type="SAM" id="MobiDB-lite"/>
    </source>
</evidence>
<proteinExistence type="predicted"/>
<keyword evidence="3" id="KW-1185">Reference proteome</keyword>
<name>A0ABQ6HUZ2_9MICO</name>
<dbReference type="EMBL" id="BSUJ01000001">
    <property type="protein sequence ID" value="GMA21856.1"/>
    <property type="molecule type" value="Genomic_DNA"/>
</dbReference>
<comment type="caution">
    <text evidence="2">The sequence shown here is derived from an EMBL/GenBank/DDBJ whole genome shotgun (WGS) entry which is preliminary data.</text>
</comment>